<dbReference type="Proteomes" id="UP000315889">
    <property type="component" value="Unassembled WGS sequence"/>
</dbReference>
<dbReference type="NCBIfam" id="TIGR00406">
    <property type="entry name" value="prmA"/>
    <property type="match status" value="1"/>
</dbReference>
<dbReference type="CDD" id="cd02440">
    <property type="entry name" value="AdoMet_MTases"/>
    <property type="match status" value="1"/>
</dbReference>
<dbReference type="SUPFAM" id="SSF53335">
    <property type="entry name" value="S-adenosyl-L-methionine-dependent methyltransferases"/>
    <property type="match status" value="1"/>
</dbReference>
<dbReference type="PANTHER" id="PTHR43648:SF1">
    <property type="entry name" value="ELECTRON TRANSFER FLAVOPROTEIN BETA SUBUNIT LYSINE METHYLTRANSFERASE"/>
    <property type="match status" value="1"/>
</dbReference>
<dbReference type="AlphaFoldDB" id="A0A520M991"/>
<sequence>MQWIQLLVHTPRQDSQEVENLAIELGAVSVTLQDAADQPILEPAVGETPLWDNCLVTALFSSEVDTKIIDSHLSASISSPLSSRWEQLEDKDWSQEWKQYFQPVKCGERLWICPSWIDPPEPQGVNLSLDPGLAFGTGSHPTTHLCLRWLDSQDLVGKTLIDYGCGSGILGIAALLLGAKHVIAVDNDPQALLATRDNAQRNNIKDEKLITYLPNEVPRDLQADVMVANILAAPLIELAPVLCAMTHQNGFLCLAGLLDRQVEAVSSPYAQQFQFFAPVIDCEWAQLSAQKIPLS</sequence>
<feature type="binding site" evidence="6">
    <location>
        <position position="143"/>
    </location>
    <ligand>
        <name>S-adenosyl-L-methionine</name>
        <dbReference type="ChEBI" id="CHEBI:59789"/>
    </ligand>
</feature>
<keyword evidence="2 6" id="KW-0963">Cytoplasm</keyword>
<dbReference type="Gene3D" id="3.40.50.150">
    <property type="entry name" value="Vaccinia Virus protein VP39"/>
    <property type="match status" value="1"/>
</dbReference>
<evidence type="ECO:0000256" key="3">
    <source>
        <dbReference type="ARBA" id="ARBA00022603"/>
    </source>
</evidence>
<dbReference type="GO" id="GO:0005829">
    <property type="term" value="C:cytosol"/>
    <property type="evidence" value="ECO:0007669"/>
    <property type="project" value="TreeGrafter"/>
</dbReference>
<accession>A0A520M991</accession>
<dbReference type="PANTHER" id="PTHR43648">
    <property type="entry name" value="ELECTRON TRANSFER FLAVOPROTEIN BETA SUBUNIT LYSINE METHYLTRANSFERASE"/>
    <property type="match status" value="1"/>
</dbReference>
<evidence type="ECO:0000256" key="2">
    <source>
        <dbReference type="ARBA" id="ARBA00022490"/>
    </source>
</evidence>
<reference evidence="7 8" key="1">
    <citation type="submission" date="2019-02" db="EMBL/GenBank/DDBJ databases">
        <title>Prokaryotic population dynamics and viral predation in marine succession experiment using metagenomics: the confinement effect.</title>
        <authorList>
            <person name="Haro-Moreno J.M."/>
            <person name="Rodriguez-Valera F."/>
            <person name="Lopez-Perez M."/>
        </authorList>
    </citation>
    <scope>NUCLEOTIDE SEQUENCE [LARGE SCALE GENOMIC DNA]</scope>
    <source>
        <strain evidence="7">MED-G170</strain>
    </source>
</reference>
<protein>
    <recommendedName>
        <fullName evidence="6">Ribosomal protein L11 methyltransferase</fullName>
        <shortName evidence="6">L11 Mtase</shortName>
        <ecNumber evidence="6">2.1.1.-</ecNumber>
    </recommendedName>
</protein>
<evidence type="ECO:0000313" key="8">
    <source>
        <dbReference type="Proteomes" id="UP000315889"/>
    </source>
</evidence>
<gene>
    <name evidence="6" type="primary">prmA</name>
    <name evidence="7" type="ORF">EVB03_10310</name>
</gene>
<evidence type="ECO:0000256" key="6">
    <source>
        <dbReference type="HAMAP-Rule" id="MF_00735"/>
    </source>
</evidence>
<dbReference type="GO" id="GO:0005840">
    <property type="term" value="C:ribosome"/>
    <property type="evidence" value="ECO:0007669"/>
    <property type="project" value="UniProtKB-KW"/>
</dbReference>
<comment type="catalytic activity">
    <reaction evidence="6">
        <text>L-lysyl-[protein] + 3 S-adenosyl-L-methionine = N(6),N(6),N(6)-trimethyl-L-lysyl-[protein] + 3 S-adenosyl-L-homocysteine + 3 H(+)</text>
        <dbReference type="Rhea" id="RHEA:54192"/>
        <dbReference type="Rhea" id="RHEA-COMP:9752"/>
        <dbReference type="Rhea" id="RHEA-COMP:13826"/>
        <dbReference type="ChEBI" id="CHEBI:15378"/>
        <dbReference type="ChEBI" id="CHEBI:29969"/>
        <dbReference type="ChEBI" id="CHEBI:57856"/>
        <dbReference type="ChEBI" id="CHEBI:59789"/>
        <dbReference type="ChEBI" id="CHEBI:61961"/>
    </reaction>
</comment>
<dbReference type="EMBL" id="SHBP01000035">
    <property type="protein sequence ID" value="RZO17804.1"/>
    <property type="molecule type" value="Genomic_DNA"/>
</dbReference>
<comment type="function">
    <text evidence="6">Methylates ribosomal protein L11.</text>
</comment>
<dbReference type="GO" id="GO:0032259">
    <property type="term" value="P:methylation"/>
    <property type="evidence" value="ECO:0007669"/>
    <property type="project" value="UniProtKB-KW"/>
</dbReference>
<dbReference type="GO" id="GO:0016279">
    <property type="term" value="F:protein-lysine N-methyltransferase activity"/>
    <property type="evidence" value="ECO:0007669"/>
    <property type="project" value="TreeGrafter"/>
</dbReference>
<dbReference type="InterPro" id="IPR004498">
    <property type="entry name" value="Ribosomal_PrmA_MeTrfase"/>
</dbReference>
<dbReference type="InterPro" id="IPR050078">
    <property type="entry name" value="Ribosomal_L11_MeTrfase_PrmA"/>
</dbReference>
<feature type="binding site" evidence="6">
    <location>
        <position position="186"/>
    </location>
    <ligand>
        <name>S-adenosyl-L-methionine</name>
        <dbReference type="ChEBI" id="CHEBI:59789"/>
    </ligand>
</feature>
<evidence type="ECO:0000256" key="4">
    <source>
        <dbReference type="ARBA" id="ARBA00022679"/>
    </source>
</evidence>
<keyword evidence="7" id="KW-0687">Ribonucleoprotein</keyword>
<comment type="subcellular location">
    <subcellularLocation>
        <location evidence="6">Cytoplasm</location>
    </subcellularLocation>
</comment>
<dbReference type="HAMAP" id="MF_00735">
    <property type="entry name" value="Methyltr_PrmA"/>
    <property type="match status" value="1"/>
</dbReference>
<name>A0A520M991_9GAMM</name>
<keyword evidence="3 6" id="KW-0489">Methyltransferase</keyword>
<keyword evidence="4 6" id="KW-0808">Transferase</keyword>
<proteinExistence type="inferred from homology"/>
<dbReference type="Pfam" id="PF06325">
    <property type="entry name" value="PrmA"/>
    <property type="match status" value="1"/>
</dbReference>
<evidence type="ECO:0000313" key="7">
    <source>
        <dbReference type="EMBL" id="RZO17804.1"/>
    </source>
</evidence>
<organism evidence="7 8">
    <name type="scientific">SAR92 clade bacterium</name>
    <dbReference type="NCBI Taxonomy" id="2315479"/>
    <lineage>
        <taxon>Bacteria</taxon>
        <taxon>Pseudomonadati</taxon>
        <taxon>Pseudomonadota</taxon>
        <taxon>Gammaproteobacteria</taxon>
        <taxon>Cellvibrionales</taxon>
        <taxon>Porticoccaceae</taxon>
        <taxon>SAR92 clade</taxon>
    </lineage>
</organism>
<evidence type="ECO:0000256" key="5">
    <source>
        <dbReference type="ARBA" id="ARBA00022691"/>
    </source>
</evidence>
<dbReference type="PIRSF" id="PIRSF000401">
    <property type="entry name" value="RPL11_MTase"/>
    <property type="match status" value="1"/>
</dbReference>
<comment type="caution">
    <text evidence="7">The sequence shown here is derived from an EMBL/GenBank/DDBJ whole genome shotgun (WGS) entry which is preliminary data.</text>
</comment>
<keyword evidence="7" id="KW-0689">Ribosomal protein</keyword>
<dbReference type="EC" id="2.1.1.-" evidence="6"/>
<comment type="similarity">
    <text evidence="1 6">Belongs to the methyltransferase superfamily. PrmA family.</text>
</comment>
<dbReference type="InterPro" id="IPR029063">
    <property type="entry name" value="SAM-dependent_MTases_sf"/>
</dbReference>
<evidence type="ECO:0000256" key="1">
    <source>
        <dbReference type="ARBA" id="ARBA00009741"/>
    </source>
</evidence>
<feature type="binding site" evidence="6">
    <location>
        <position position="229"/>
    </location>
    <ligand>
        <name>S-adenosyl-L-methionine</name>
        <dbReference type="ChEBI" id="CHEBI:59789"/>
    </ligand>
</feature>
<keyword evidence="5 6" id="KW-0949">S-adenosyl-L-methionine</keyword>
<feature type="binding site" evidence="6">
    <location>
        <position position="164"/>
    </location>
    <ligand>
        <name>S-adenosyl-L-methionine</name>
        <dbReference type="ChEBI" id="CHEBI:59789"/>
    </ligand>
</feature>